<dbReference type="HOGENOM" id="CLU_028200_0_0_1"/>
<feature type="region of interest" description="Disordered" evidence="6">
    <location>
        <begin position="288"/>
        <end position="314"/>
    </location>
</feature>
<dbReference type="EMBL" id="KE145363">
    <property type="protein sequence ID" value="EPE31162.1"/>
    <property type="molecule type" value="Genomic_DNA"/>
</dbReference>
<comment type="subcellular location">
    <subcellularLocation>
        <location evidence="1">Membrane</location>
        <topology evidence="1">Multi-pass membrane protein</topology>
    </subcellularLocation>
</comment>
<dbReference type="OMA" id="IFETRIF"/>
<comment type="similarity">
    <text evidence="5">Belongs to the SAT4 family.</text>
</comment>
<name>S3CXU9_GLAL2</name>
<feature type="transmembrane region" description="Helical" evidence="7">
    <location>
        <begin position="44"/>
        <end position="67"/>
    </location>
</feature>
<dbReference type="Proteomes" id="UP000016922">
    <property type="component" value="Unassembled WGS sequence"/>
</dbReference>
<dbReference type="PANTHER" id="PTHR33048:SF134">
    <property type="entry name" value="INTEGRAL MEMBRANE PROTEIN"/>
    <property type="match status" value="1"/>
</dbReference>
<keyword evidence="10" id="KW-1185">Reference proteome</keyword>
<keyword evidence="2 7" id="KW-0812">Transmembrane</keyword>
<dbReference type="OrthoDB" id="5393606at2759"/>
<evidence type="ECO:0000256" key="5">
    <source>
        <dbReference type="ARBA" id="ARBA00038359"/>
    </source>
</evidence>
<accession>S3CXU9</accession>
<reference evidence="9 10" key="1">
    <citation type="journal article" date="2013" name="BMC Genomics">
        <title>Genomics-driven discovery of the pneumocandin biosynthetic gene cluster in the fungus Glarea lozoyensis.</title>
        <authorList>
            <person name="Chen L."/>
            <person name="Yue Q."/>
            <person name="Zhang X."/>
            <person name="Xiang M."/>
            <person name="Wang C."/>
            <person name="Li S."/>
            <person name="Che Y."/>
            <person name="Ortiz-Lopez F.J."/>
            <person name="Bills G.F."/>
            <person name="Liu X."/>
            <person name="An Z."/>
        </authorList>
    </citation>
    <scope>NUCLEOTIDE SEQUENCE [LARGE SCALE GENOMIC DNA]</scope>
    <source>
        <strain evidence="10">ATCC 20868 / MF5171</strain>
    </source>
</reference>
<feature type="transmembrane region" description="Helical" evidence="7">
    <location>
        <begin position="79"/>
        <end position="100"/>
    </location>
</feature>
<feature type="transmembrane region" description="Helical" evidence="7">
    <location>
        <begin position="158"/>
        <end position="182"/>
    </location>
</feature>
<evidence type="ECO:0000259" key="8">
    <source>
        <dbReference type="Pfam" id="PF20684"/>
    </source>
</evidence>
<dbReference type="InterPro" id="IPR049326">
    <property type="entry name" value="Rhodopsin_dom_fungi"/>
</dbReference>
<dbReference type="AlphaFoldDB" id="S3CXU9"/>
<evidence type="ECO:0000256" key="3">
    <source>
        <dbReference type="ARBA" id="ARBA00022989"/>
    </source>
</evidence>
<evidence type="ECO:0000256" key="7">
    <source>
        <dbReference type="SAM" id="Phobius"/>
    </source>
</evidence>
<feature type="transmembrane region" description="Helical" evidence="7">
    <location>
        <begin position="202"/>
        <end position="228"/>
    </location>
</feature>
<evidence type="ECO:0000256" key="6">
    <source>
        <dbReference type="SAM" id="MobiDB-lite"/>
    </source>
</evidence>
<feature type="transmembrane region" description="Helical" evidence="7">
    <location>
        <begin position="126"/>
        <end position="146"/>
    </location>
</feature>
<evidence type="ECO:0000256" key="2">
    <source>
        <dbReference type="ARBA" id="ARBA00022692"/>
    </source>
</evidence>
<dbReference type="PANTHER" id="PTHR33048">
    <property type="entry name" value="PTH11-LIKE INTEGRAL MEMBRANE PROTEIN (AFU_ORTHOLOGUE AFUA_5G11245)"/>
    <property type="match status" value="1"/>
</dbReference>
<keyword evidence="3 7" id="KW-1133">Transmembrane helix</keyword>
<organism evidence="9 10">
    <name type="scientific">Glarea lozoyensis (strain ATCC 20868 / MF5171)</name>
    <dbReference type="NCBI Taxonomy" id="1116229"/>
    <lineage>
        <taxon>Eukaryota</taxon>
        <taxon>Fungi</taxon>
        <taxon>Dikarya</taxon>
        <taxon>Ascomycota</taxon>
        <taxon>Pezizomycotina</taxon>
        <taxon>Leotiomycetes</taxon>
        <taxon>Helotiales</taxon>
        <taxon>Helotiaceae</taxon>
        <taxon>Glarea</taxon>
    </lineage>
</organism>
<feature type="domain" description="Rhodopsin" evidence="8">
    <location>
        <begin position="38"/>
        <end position="224"/>
    </location>
</feature>
<dbReference type="InterPro" id="IPR052337">
    <property type="entry name" value="SAT4-like"/>
</dbReference>
<dbReference type="GO" id="GO:0016020">
    <property type="term" value="C:membrane"/>
    <property type="evidence" value="ECO:0007669"/>
    <property type="project" value="UniProtKB-SubCell"/>
</dbReference>
<evidence type="ECO:0000313" key="10">
    <source>
        <dbReference type="Proteomes" id="UP000016922"/>
    </source>
</evidence>
<evidence type="ECO:0000256" key="4">
    <source>
        <dbReference type="ARBA" id="ARBA00023136"/>
    </source>
</evidence>
<evidence type="ECO:0000256" key="1">
    <source>
        <dbReference type="ARBA" id="ARBA00004141"/>
    </source>
</evidence>
<protein>
    <recommendedName>
        <fullName evidence="8">Rhodopsin domain-containing protein</fullName>
    </recommendedName>
</protein>
<dbReference type="Pfam" id="PF20684">
    <property type="entry name" value="Fung_rhodopsin"/>
    <property type="match status" value="1"/>
</dbReference>
<dbReference type="KEGG" id="glz:GLAREA_04129"/>
<gene>
    <name evidence="9" type="ORF">GLAREA_04129</name>
</gene>
<evidence type="ECO:0000313" key="9">
    <source>
        <dbReference type="EMBL" id="EPE31162.1"/>
    </source>
</evidence>
<keyword evidence="4 7" id="KW-0472">Membrane</keyword>
<dbReference type="RefSeq" id="XP_008082573.1">
    <property type="nucleotide sequence ID" value="XM_008084382.1"/>
</dbReference>
<dbReference type="GeneID" id="19463184"/>
<sequence length="314" mass="35004">MNFYGRISLIVDIGPIKANLGQYMPLDEEGFAISGEQLVALEKMAYITPVLAAIGLGCARWSVLLLYNRIFETRIFRRAVYIMSALNLGWMIAFVFAFIFECTPVDQVWKSQHGKRKHCIGIDSNYAYAVSSVILDILTLSMPWPMIWRLHMELKKKIAVTGIFLLGGIVTAAGIGKTYAFYTVGGKIAKSHDFTYEEAPLFYWTVPECSLAVVCACLPVLTPIYYGFTNSSFMESVRNLLTLRTLRSSTTNASRNVPFTYVSGRINDQSQENYSAVRISKTVTEPGSVKSAGTEVEMRDLEAGNVNEGPTQKF</sequence>
<proteinExistence type="inferred from homology"/>